<feature type="non-terminal residue" evidence="2">
    <location>
        <position position="90"/>
    </location>
</feature>
<dbReference type="Proteomes" id="UP001233999">
    <property type="component" value="Unassembled WGS sequence"/>
</dbReference>
<name>A0AAD7ZLG7_DIPPU</name>
<reference evidence="2" key="1">
    <citation type="journal article" date="2023" name="IScience">
        <title>Live-bearing cockroach genome reveals convergent evolutionary mechanisms linked to viviparity in insects and beyond.</title>
        <authorList>
            <person name="Fouks B."/>
            <person name="Harrison M.C."/>
            <person name="Mikhailova A.A."/>
            <person name="Marchal E."/>
            <person name="English S."/>
            <person name="Carruthers M."/>
            <person name="Jennings E.C."/>
            <person name="Chiamaka E.L."/>
            <person name="Frigard R.A."/>
            <person name="Pippel M."/>
            <person name="Attardo G.M."/>
            <person name="Benoit J.B."/>
            <person name="Bornberg-Bauer E."/>
            <person name="Tobe S.S."/>
        </authorList>
    </citation>
    <scope>NUCLEOTIDE SEQUENCE</scope>
    <source>
        <strain evidence="2">Stay&amp;Tobe</strain>
    </source>
</reference>
<feature type="compositionally biased region" description="Polar residues" evidence="1">
    <location>
        <begin position="29"/>
        <end position="50"/>
    </location>
</feature>
<comment type="caution">
    <text evidence="2">The sequence shown here is derived from an EMBL/GenBank/DDBJ whole genome shotgun (WGS) entry which is preliminary data.</text>
</comment>
<organism evidence="2 3">
    <name type="scientific">Diploptera punctata</name>
    <name type="common">Pacific beetle cockroach</name>
    <dbReference type="NCBI Taxonomy" id="6984"/>
    <lineage>
        <taxon>Eukaryota</taxon>
        <taxon>Metazoa</taxon>
        <taxon>Ecdysozoa</taxon>
        <taxon>Arthropoda</taxon>
        <taxon>Hexapoda</taxon>
        <taxon>Insecta</taxon>
        <taxon>Pterygota</taxon>
        <taxon>Neoptera</taxon>
        <taxon>Polyneoptera</taxon>
        <taxon>Dictyoptera</taxon>
        <taxon>Blattodea</taxon>
        <taxon>Blaberoidea</taxon>
        <taxon>Blaberidae</taxon>
        <taxon>Diplopterinae</taxon>
        <taxon>Diploptera</taxon>
    </lineage>
</organism>
<evidence type="ECO:0000256" key="1">
    <source>
        <dbReference type="SAM" id="MobiDB-lite"/>
    </source>
</evidence>
<evidence type="ECO:0000313" key="3">
    <source>
        <dbReference type="Proteomes" id="UP001233999"/>
    </source>
</evidence>
<feature type="non-terminal residue" evidence="2">
    <location>
        <position position="1"/>
    </location>
</feature>
<gene>
    <name evidence="2" type="ORF">L9F63_003651</name>
</gene>
<reference evidence="2" key="2">
    <citation type="submission" date="2023-05" db="EMBL/GenBank/DDBJ databases">
        <authorList>
            <person name="Fouks B."/>
        </authorList>
    </citation>
    <scope>NUCLEOTIDE SEQUENCE</scope>
    <source>
        <strain evidence="2">Stay&amp;Tobe</strain>
        <tissue evidence="2">Testes</tissue>
    </source>
</reference>
<accession>A0AAD7ZLG7</accession>
<dbReference type="EMBL" id="JASPKZ010007831">
    <property type="protein sequence ID" value="KAJ9582068.1"/>
    <property type="molecule type" value="Genomic_DNA"/>
</dbReference>
<dbReference type="AlphaFoldDB" id="A0AAD7ZLG7"/>
<keyword evidence="3" id="KW-1185">Reference proteome</keyword>
<sequence>LSLSHKRKNPPCCQFSSSPLPLLTSAVSQSNSNLGFPQNPLPGSSVSVQPATIPRLSASSDPPTFHPSNTSLFVRVLPISIHHDLETLID</sequence>
<evidence type="ECO:0000313" key="2">
    <source>
        <dbReference type="EMBL" id="KAJ9582068.1"/>
    </source>
</evidence>
<proteinExistence type="predicted"/>
<feature type="region of interest" description="Disordered" evidence="1">
    <location>
        <begin position="29"/>
        <end position="64"/>
    </location>
</feature>
<protein>
    <submittedName>
        <fullName evidence="2">Uncharacterized protein</fullName>
    </submittedName>
</protein>